<dbReference type="EMBL" id="CM010715">
    <property type="protein sequence ID" value="RZC43526.1"/>
    <property type="molecule type" value="Genomic_DNA"/>
</dbReference>
<organism evidence="1 2">
    <name type="scientific">Papaver somniferum</name>
    <name type="common">Opium poppy</name>
    <dbReference type="NCBI Taxonomy" id="3469"/>
    <lineage>
        <taxon>Eukaryota</taxon>
        <taxon>Viridiplantae</taxon>
        <taxon>Streptophyta</taxon>
        <taxon>Embryophyta</taxon>
        <taxon>Tracheophyta</taxon>
        <taxon>Spermatophyta</taxon>
        <taxon>Magnoliopsida</taxon>
        <taxon>Ranunculales</taxon>
        <taxon>Papaveraceae</taxon>
        <taxon>Papaveroideae</taxon>
        <taxon>Papaver</taxon>
    </lineage>
</organism>
<dbReference type="PANTHER" id="PTHR46220">
    <property type="entry name" value="ADP-RIBOSYLATION FACTOR GTPASE-ACTIVATING PROTEIN AGD12"/>
    <property type="match status" value="1"/>
</dbReference>
<name>A0A4Y7I623_PAPSO</name>
<dbReference type="PANTHER" id="PTHR46220:SF1">
    <property type="entry name" value="ADP-RIBOSYLATION FACTOR GTPASE-ACTIVATING PROTEIN AGD12"/>
    <property type="match status" value="1"/>
</dbReference>
<dbReference type="Gramene" id="RZC43526">
    <property type="protein sequence ID" value="RZC43526"/>
    <property type="gene ID" value="C5167_036463"/>
</dbReference>
<protein>
    <submittedName>
        <fullName evidence="1">Uncharacterized protein</fullName>
    </submittedName>
</protein>
<dbReference type="AlphaFoldDB" id="A0A4Y7I623"/>
<gene>
    <name evidence="1" type="ORF">C5167_036463</name>
</gene>
<dbReference type="GO" id="GO:0005096">
    <property type="term" value="F:GTPase activator activity"/>
    <property type="evidence" value="ECO:0007669"/>
    <property type="project" value="InterPro"/>
</dbReference>
<keyword evidence="2" id="KW-1185">Reference proteome</keyword>
<evidence type="ECO:0000313" key="1">
    <source>
        <dbReference type="EMBL" id="RZC43526.1"/>
    </source>
</evidence>
<sequence length="136" mass="15314">MGVGCASGQDITIHPTIQMESVLQMKRNFELWKSIRRLTNQALIFELHHPIFDAVEMDSIPKYPDCSVEMDSIPKYVCFLWHYRSVLDDLSDEEVESMIEIGENSSANSTYGAFIPDVTAKPGADSSHGLSSKFIR</sequence>
<dbReference type="Proteomes" id="UP000316621">
    <property type="component" value="Chromosome 1"/>
</dbReference>
<dbReference type="InterPro" id="IPR044518">
    <property type="entry name" value="ARF_GAP_AGD11/12/13"/>
</dbReference>
<proteinExistence type="predicted"/>
<dbReference type="GO" id="GO:0005543">
    <property type="term" value="F:phospholipid binding"/>
    <property type="evidence" value="ECO:0007669"/>
    <property type="project" value="InterPro"/>
</dbReference>
<reference evidence="1 2" key="1">
    <citation type="journal article" date="2018" name="Science">
        <title>The opium poppy genome and morphinan production.</title>
        <authorList>
            <person name="Guo L."/>
            <person name="Winzer T."/>
            <person name="Yang X."/>
            <person name="Li Y."/>
            <person name="Ning Z."/>
            <person name="He Z."/>
            <person name="Teodor R."/>
            <person name="Lu Y."/>
            <person name="Bowser T.A."/>
            <person name="Graham I.A."/>
            <person name="Ye K."/>
        </authorList>
    </citation>
    <scope>NUCLEOTIDE SEQUENCE [LARGE SCALE GENOMIC DNA]</scope>
    <source>
        <strain evidence="2">cv. HN1</strain>
        <tissue evidence="1">Leaves</tissue>
    </source>
</reference>
<evidence type="ECO:0000313" key="2">
    <source>
        <dbReference type="Proteomes" id="UP000316621"/>
    </source>
</evidence>
<accession>A0A4Y7I623</accession>